<name>A0A523W581_UNCAE</name>
<dbReference type="GO" id="GO:0006210">
    <property type="term" value="P:thymine catabolic process"/>
    <property type="evidence" value="ECO:0007669"/>
    <property type="project" value="TreeGrafter"/>
</dbReference>
<organism evidence="16 17">
    <name type="scientific">Aerophobetes bacterium</name>
    <dbReference type="NCBI Taxonomy" id="2030807"/>
    <lineage>
        <taxon>Bacteria</taxon>
        <taxon>Candidatus Aerophobota</taxon>
    </lineage>
</organism>
<dbReference type="EMBL" id="SOIZ01000204">
    <property type="protein sequence ID" value="TET62145.1"/>
    <property type="molecule type" value="Genomic_DNA"/>
</dbReference>
<dbReference type="GO" id="GO:0006207">
    <property type="term" value="P:'de novo' pyrimidine nucleobase biosynthetic process"/>
    <property type="evidence" value="ECO:0007669"/>
    <property type="project" value="InterPro"/>
</dbReference>
<dbReference type="GO" id="GO:0005737">
    <property type="term" value="C:cytoplasm"/>
    <property type="evidence" value="ECO:0007669"/>
    <property type="project" value="InterPro"/>
</dbReference>
<protein>
    <recommendedName>
        <fullName evidence="14">dihydrouracil dehydrogenase (NAD(+))</fullName>
        <ecNumber evidence="14">1.3.1.1</ecNumber>
    </recommendedName>
    <alternativeName>
        <fullName evidence="9">Dihydrothymine dehydrogenase</fullName>
    </alternativeName>
    <alternativeName>
        <fullName evidence="8">Dihydrouracil dehydrogenase</fullName>
    </alternativeName>
</protein>
<keyword evidence="7" id="KW-0411">Iron-sulfur</keyword>
<dbReference type="InterPro" id="IPR001295">
    <property type="entry name" value="Dihydroorotate_DH_CS"/>
</dbReference>
<dbReference type="Proteomes" id="UP000319130">
    <property type="component" value="Unassembled WGS sequence"/>
</dbReference>
<feature type="domain" description="4Fe-4S ferredoxin-type" evidence="15">
    <location>
        <begin position="362"/>
        <end position="391"/>
    </location>
</feature>
<dbReference type="GO" id="GO:0004152">
    <property type="term" value="F:dihydroorotate dehydrogenase activity"/>
    <property type="evidence" value="ECO:0007669"/>
    <property type="project" value="UniProtKB-ARBA"/>
</dbReference>
<accession>A0A523W581</accession>
<dbReference type="InterPro" id="IPR005720">
    <property type="entry name" value="Dihydroorotate_DH_cat"/>
</dbReference>
<dbReference type="PROSITE" id="PS00198">
    <property type="entry name" value="4FE4S_FER_1"/>
    <property type="match status" value="1"/>
</dbReference>
<dbReference type="PROSITE" id="PS51379">
    <property type="entry name" value="4FE4S_FER_2"/>
    <property type="match status" value="1"/>
</dbReference>
<dbReference type="PANTHER" id="PTHR43073:SF2">
    <property type="entry name" value="DIHYDROPYRIMIDINE DEHYDROGENASE [NADP(+)]"/>
    <property type="match status" value="1"/>
</dbReference>
<evidence type="ECO:0000256" key="7">
    <source>
        <dbReference type="ARBA" id="ARBA00023014"/>
    </source>
</evidence>
<sequence length="391" mass="42334">MIDFAGLRFKNPFVVASGPVTASIDLIKRAEEARASAVSTKLTLPKVPFRCQLRSYSLPGFGTVTPMDRRLEEKEGLELVRKAKRATSLIIFANISAPKSSLEDWQKLAKEFEEAGVDIIEANFSCPNIGLSRELLNNTAKGELTSGATIQQVPMLARKVTRLLKESVKIPVVCKLSAAAKDLGEVAEACEDGGADGISIYGGSIGLPPPDIYHEARPLYPLLEGASFGGLTGPQTKFSTYRLVAQVARRVKIPIVASGGIGDSRDAIEMMMWGATLVSACTSIMWYGFEVVEEITRGIENFLKDQNYSSCKDLVGKALQYLTSSERLKLIEGYADVDRDKCDGCGICLKPGHCQAIELQAKKAFADPTRCLGCGICVALCPREAIELRST</sequence>
<dbReference type="GO" id="GO:0002058">
    <property type="term" value="F:uracil binding"/>
    <property type="evidence" value="ECO:0007669"/>
    <property type="project" value="TreeGrafter"/>
</dbReference>
<evidence type="ECO:0000256" key="2">
    <source>
        <dbReference type="ARBA" id="ARBA00004725"/>
    </source>
</evidence>
<evidence type="ECO:0000256" key="12">
    <source>
        <dbReference type="ARBA" id="ARBA00049578"/>
    </source>
</evidence>
<proteinExistence type="inferred from homology"/>
<evidence type="ECO:0000256" key="10">
    <source>
        <dbReference type="ARBA" id="ARBA00047685"/>
    </source>
</evidence>
<dbReference type="Gene3D" id="3.20.20.70">
    <property type="entry name" value="Aldolase class I"/>
    <property type="match status" value="1"/>
</dbReference>
<dbReference type="Pfam" id="PF00037">
    <property type="entry name" value="Fer4"/>
    <property type="match status" value="1"/>
</dbReference>
<evidence type="ECO:0000256" key="6">
    <source>
        <dbReference type="ARBA" id="ARBA00023004"/>
    </source>
</evidence>
<comment type="pathway">
    <text evidence="2">Pyrimidine metabolism; UMP biosynthesis via de novo pathway.</text>
</comment>
<dbReference type="EC" id="1.3.1.1" evidence="14"/>
<dbReference type="GO" id="GO:0051536">
    <property type="term" value="F:iron-sulfur cluster binding"/>
    <property type="evidence" value="ECO:0007669"/>
    <property type="project" value="UniProtKB-KW"/>
</dbReference>
<evidence type="ECO:0000313" key="16">
    <source>
        <dbReference type="EMBL" id="TET62145.1"/>
    </source>
</evidence>
<evidence type="ECO:0000313" key="17">
    <source>
        <dbReference type="Proteomes" id="UP000319130"/>
    </source>
</evidence>
<dbReference type="SUPFAM" id="SSF54862">
    <property type="entry name" value="4Fe-4S ferredoxins"/>
    <property type="match status" value="1"/>
</dbReference>
<dbReference type="GO" id="GO:0004159">
    <property type="term" value="F:dihydropyrimidine dehydrogenase (NAD+) activity"/>
    <property type="evidence" value="ECO:0007669"/>
    <property type="project" value="UniProtKB-EC"/>
</dbReference>
<dbReference type="Gene3D" id="3.30.70.20">
    <property type="match status" value="1"/>
</dbReference>
<evidence type="ECO:0000256" key="11">
    <source>
        <dbReference type="ARBA" id="ARBA00048792"/>
    </source>
</evidence>
<evidence type="ECO:0000256" key="8">
    <source>
        <dbReference type="ARBA" id="ARBA00030119"/>
    </source>
</evidence>
<keyword evidence="5" id="KW-0560">Oxidoreductase</keyword>
<keyword evidence="4" id="KW-0479">Metal-binding</keyword>
<dbReference type="PROSITE" id="PS00912">
    <property type="entry name" value="DHODEHASE_2"/>
    <property type="match status" value="1"/>
</dbReference>
<dbReference type="SUPFAM" id="SSF51395">
    <property type="entry name" value="FMN-linked oxidoreductases"/>
    <property type="match status" value="1"/>
</dbReference>
<comment type="subunit">
    <text evidence="13">Heterotetramer of 2 PreA and 2 PreT subunits.</text>
</comment>
<evidence type="ECO:0000256" key="13">
    <source>
        <dbReference type="ARBA" id="ARBA00049714"/>
    </source>
</evidence>
<dbReference type="GO" id="GO:0044205">
    <property type="term" value="P:'de novo' UMP biosynthetic process"/>
    <property type="evidence" value="ECO:0007669"/>
    <property type="project" value="UniProtKB-UniPathway"/>
</dbReference>
<keyword evidence="6" id="KW-0408">Iron</keyword>
<dbReference type="InterPro" id="IPR013785">
    <property type="entry name" value="Aldolase_TIM"/>
</dbReference>
<comment type="cofactor">
    <cofactor evidence="1">
        <name>FMN</name>
        <dbReference type="ChEBI" id="CHEBI:58210"/>
    </cofactor>
</comment>
<evidence type="ECO:0000259" key="15">
    <source>
        <dbReference type="PROSITE" id="PS51379"/>
    </source>
</evidence>
<comment type="catalytic activity">
    <reaction evidence="10">
        <text>5,6-dihydrothymine + NAD(+) = thymine + NADH + H(+)</text>
        <dbReference type="Rhea" id="RHEA:28791"/>
        <dbReference type="ChEBI" id="CHEBI:15378"/>
        <dbReference type="ChEBI" id="CHEBI:17821"/>
        <dbReference type="ChEBI" id="CHEBI:27468"/>
        <dbReference type="ChEBI" id="CHEBI:57540"/>
        <dbReference type="ChEBI" id="CHEBI:57945"/>
        <dbReference type="EC" id="1.3.1.1"/>
    </reaction>
</comment>
<evidence type="ECO:0000256" key="5">
    <source>
        <dbReference type="ARBA" id="ARBA00023002"/>
    </source>
</evidence>
<comment type="caution">
    <text evidence="16">The sequence shown here is derived from an EMBL/GenBank/DDBJ whole genome shotgun (WGS) entry which is preliminary data.</text>
</comment>
<evidence type="ECO:0000256" key="14">
    <source>
        <dbReference type="ARBA" id="ARBA00049728"/>
    </source>
</evidence>
<dbReference type="InterPro" id="IPR017896">
    <property type="entry name" value="4Fe4S_Fe-S-bd"/>
</dbReference>
<dbReference type="UniPathway" id="UPA00070"/>
<dbReference type="InterPro" id="IPR017900">
    <property type="entry name" value="4Fe4S_Fe_S_CS"/>
</dbReference>
<dbReference type="GO" id="GO:0006212">
    <property type="term" value="P:uracil catabolic process"/>
    <property type="evidence" value="ECO:0007669"/>
    <property type="project" value="TreeGrafter"/>
</dbReference>
<reference evidence="16 17" key="1">
    <citation type="submission" date="2019-03" db="EMBL/GenBank/DDBJ databases">
        <title>Metabolic potential of uncultured bacteria and archaea associated with petroleum seepage in deep-sea sediments.</title>
        <authorList>
            <person name="Dong X."/>
            <person name="Hubert C."/>
        </authorList>
    </citation>
    <scope>NUCLEOTIDE SEQUENCE [LARGE SCALE GENOMIC DNA]</scope>
    <source>
        <strain evidence="16">E29_bin52</strain>
    </source>
</reference>
<dbReference type="AlphaFoldDB" id="A0A523W581"/>
<comment type="function">
    <text evidence="12">Involved in pyrimidine base degradation. Catalyzes physiologically the reduction of uracil to 5,6-dihydrouracil (DHU) by using NADH as a specific cosubstrate. It also catalyzes the reverse reaction and the reduction of thymine to 5,6-dihydrothymine (DHT).</text>
</comment>
<dbReference type="GO" id="GO:0046872">
    <property type="term" value="F:metal ion binding"/>
    <property type="evidence" value="ECO:0007669"/>
    <property type="project" value="UniProtKB-KW"/>
</dbReference>
<evidence type="ECO:0000256" key="1">
    <source>
        <dbReference type="ARBA" id="ARBA00001917"/>
    </source>
</evidence>
<dbReference type="Pfam" id="PF01180">
    <property type="entry name" value="DHO_dh"/>
    <property type="match status" value="1"/>
</dbReference>
<comment type="catalytic activity">
    <reaction evidence="11">
        <text>5,6-dihydrouracil + NAD(+) = uracil + NADH + H(+)</text>
        <dbReference type="Rhea" id="RHEA:20189"/>
        <dbReference type="ChEBI" id="CHEBI:15378"/>
        <dbReference type="ChEBI" id="CHEBI:15901"/>
        <dbReference type="ChEBI" id="CHEBI:17568"/>
        <dbReference type="ChEBI" id="CHEBI:57540"/>
        <dbReference type="ChEBI" id="CHEBI:57945"/>
        <dbReference type="EC" id="1.3.1.1"/>
    </reaction>
</comment>
<dbReference type="PANTHER" id="PTHR43073">
    <property type="entry name" value="DIHYDROPYRIMIDINE DEHYDROGENASE [NADP(+)]"/>
    <property type="match status" value="1"/>
</dbReference>
<evidence type="ECO:0000256" key="4">
    <source>
        <dbReference type="ARBA" id="ARBA00022723"/>
    </source>
</evidence>
<evidence type="ECO:0000256" key="9">
    <source>
        <dbReference type="ARBA" id="ARBA00032722"/>
    </source>
</evidence>
<comment type="similarity">
    <text evidence="3">Belongs to the dihydropyrimidine dehydrogenase family.</text>
</comment>
<evidence type="ECO:0000256" key="3">
    <source>
        <dbReference type="ARBA" id="ARBA00010804"/>
    </source>
</evidence>
<dbReference type="GO" id="GO:0050661">
    <property type="term" value="F:NADP binding"/>
    <property type="evidence" value="ECO:0007669"/>
    <property type="project" value="TreeGrafter"/>
</dbReference>
<gene>
    <name evidence="16" type="ORF">E3J48_04690</name>
</gene>